<feature type="region of interest" description="Disordered" evidence="1">
    <location>
        <begin position="1"/>
        <end position="27"/>
    </location>
</feature>
<protein>
    <submittedName>
        <fullName evidence="2">Uncharacterized protein</fullName>
    </submittedName>
</protein>
<proteinExistence type="predicted"/>
<name>A0AAD8J202_9APIA</name>
<comment type="caution">
    <text evidence="2">The sequence shown here is derived from an EMBL/GenBank/DDBJ whole genome shotgun (WGS) entry which is preliminary data.</text>
</comment>
<reference evidence="2" key="2">
    <citation type="submission" date="2023-05" db="EMBL/GenBank/DDBJ databases">
        <authorList>
            <person name="Schelkunov M.I."/>
        </authorList>
    </citation>
    <scope>NUCLEOTIDE SEQUENCE</scope>
    <source>
        <strain evidence="2">Hsosn_3</strain>
        <tissue evidence="2">Leaf</tissue>
    </source>
</reference>
<organism evidence="2 3">
    <name type="scientific">Heracleum sosnowskyi</name>
    <dbReference type="NCBI Taxonomy" id="360622"/>
    <lineage>
        <taxon>Eukaryota</taxon>
        <taxon>Viridiplantae</taxon>
        <taxon>Streptophyta</taxon>
        <taxon>Embryophyta</taxon>
        <taxon>Tracheophyta</taxon>
        <taxon>Spermatophyta</taxon>
        <taxon>Magnoliopsida</taxon>
        <taxon>eudicotyledons</taxon>
        <taxon>Gunneridae</taxon>
        <taxon>Pentapetalae</taxon>
        <taxon>asterids</taxon>
        <taxon>campanulids</taxon>
        <taxon>Apiales</taxon>
        <taxon>Apiaceae</taxon>
        <taxon>Apioideae</taxon>
        <taxon>apioid superclade</taxon>
        <taxon>Tordylieae</taxon>
        <taxon>Tordyliinae</taxon>
        <taxon>Heracleum</taxon>
    </lineage>
</organism>
<evidence type="ECO:0000256" key="1">
    <source>
        <dbReference type="SAM" id="MobiDB-lite"/>
    </source>
</evidence>
<evidence type="ECO:0000313" key="2">
    <source>
        <dbReference type="EMBL" id="KAK1396204.1"/>
    </source>
</evidence>
<evidence type="ECO:0000313" key="3">
    <source>
        <dbReference type="Proteomes" id="UP001237642"/>
    </source>
</evidence>
<accession>A0AAD8J202</accession>
<keyword evidence="3" id="KW-1185">Reference proteome</keyword>
<dbReference type="EMBL" id="JAUIZM010000002">
    <property type="protein sequence ID" value="KAK1396204.1"/>
    <property type="molecule type" value="Genomic_DNA"/>
</dbReference>
<sequence length="251" mass="27952">MANPLDGNSGEHRAEQGDQRSERMEPRITDVVMGNGENYGDGEKIQQLMNGKGGDSEIRGEIGAGNHISNQADGFIVMDNKRRRMHEVNEVGQSTTTLGQNYLIEDAGRDNLNKEGNELMNKDMDYSEGNYNIVTSPKNGYVADTNVSGSFAAWLNDRMIEGDGERRKLVAVTCWVIWKLRNEVVWNDKGAGINTVVSLVHSTINQWDRAQYRNVNSLVAFVTEDDGAVKWIRPEGEVIKVNVDAAIFEDT</sequence>
<feature type="compositionally biased region" description="Basic and acidic residues" evidence="1">
    <location>
        <begin position="9"/>
        <end position="27"/>
    </location>
</feature>
<dbReference type="Proteomes" id="UP001237642">
    <property type="component" value="Unassembled WGS sequence"/>
</dbReference>
<reference evidence="2" key="1">
    <citation type="submission" date="2023-02" db="EMBL/GenBank/DDBJ databases">
        <title>Genome of toxic invasive species Heracleum sosnowskyi carries increased number of genes despite the absence of recent whole-genome duplications.</title>
        <authorList>
            <person name="Schelkunov M."/>
            <person name="Shtratnikova V."/>
            <person name="Makarenko M."/>
            <person name="Klepikova A."/>
            <person name="Omelchenko D."/>
            <person name="Novikova G."/>
            <person name="Obukhova E."/>
            <person name="Bogdanov V."/>
            <person name="Penin A."/>
            <person name="Logacheva M."/>
        </authorList>
    </citation>
    <scope>NUCLEOTIDE SEQUENCE</scope>
    <source>
        <strain evidence="2">Hsosn_3</strain>
        <tissue evidence="2">Leaf</tissue>
    </source>
</reference>
<dbReference type="AlphaFoldDB" id="A0AAD8J202"/>
<gene>
    <name evidence="2" type="ORF">POM88_006067</name>
</gene>